<sequence>MDYIRLGQKLIVSAALAGVALLGAPALAADVEICEADKLTSAPAVAWMTDNAWRYQTEAQAEIGYRSLLTGQSPWPDWFHPEVSVLMPGARFQMAMSNGQKNTQPGGFGTYDYLDSVGEVREYLAVLPEWKPDIDRIVTYQVKAPLIVSVGPIGPQVDQVGCKLYAGRFTQIQMLVSPADRINYLTYISERPVK</sequence>
<organism evidence="2 3">
    <name type="scientific">Pontixanthobacter luteolus</name>
    <dbReference type="NCBI Taxonomy" id="295089"/>
    <lineage>
        <taxon>Bacteria</taxon>
        <taxon>Pseudomonadati</taxon>
        <taxon>Pseudomonadota</taxon>
        <taxon>Alphaproteobacteria</taxon>
        <taxon>Sphingomonadales</taxon>
        <taxon>Erythrobacteraceae</taxon>
        <taxon>Pontixanthobacter</taxon>
    </lineage>
</organism>
<gene>
    <name evidence="2" type="ORF">GRI43_04580</name>
</gene>
<dbReference type="RefSeq" id="WP_160729877.1">
    <property type="nucleotide sequence ID" value="NZ_WTYP01000001.1"/>
</dbReference>
<evidence type="ECO:0000313" key="2">
    <source>
        <dbReference type="EMBL" id="MXP46671.1"/>
    </source>
</evidence>
<name>A0A6I4V0A3_9SPHN</name>
<evidence type="ECO:0000256" key="1">
    <source>
        <dbReference type="SAM" id="SignalP"/>
    </source>
</evidence>
<dbReference type="AlphaFoldDB" id="A0A6I4V0A3"/>
<dbReference type="OrthoDB" id="7595681at2"/>
<proteinExistence type="predicted"/>
<comment type="caution">
    <text evidence="2">The sequence shown here is derived from an EMBL/GenBank/DDBJ whole genome shotgun (WGS) entry which is preliminary data.</text>
</comment>
<keyword evidence="1" id="KW-0732">Signal</keyword>
<protein>
    <submittedName>
        <fullName evidence="2">Uncharacterized protein</fullName>
    </submittedName>
</protein>
<reference evidence="2 3" key="1">
    <citation type="submission" date="2019-12" db="EMBL/GenBank/DDBJ databases">
        <title>Genomic-based taxomic classification of the family Erythrobacteraceae.</title>
        <authorList>
            <person name="Xu L."/>
        </authorList>
    </citation>
    <scope>NUCLEOTIDE SEQUENCE [LARGE SCALE GENOMIC DNA]</scope>
    <source>
        <strain evidence="2 3">SW-109</strain>
    </source>
</reference>
<keyword evidence="3" id="KW-1185">Reference proteome</keyword>
<dbReference type="Proteomes" id="UP000471435">
    <property type="component" value="Unassembled WGS sequence"/>
</dbReference>
<feature type="signal peptide" evidence="1">
    <location>
        <begin position="1"/>
        <end position="28"/>
    </location>
</feature>
<accession>A0A6I4V0A3</accession>
<dbReference type="EMBL" id="WTYP01000001">
    <property type="protein sequence ID" value="MXP46671.1"/>
    <property type="molecule type" value="Genomic_DNA"/>
</dbReference>
<feature type="chain" id="PRO_5026130799" evidence="1">
    <location>
        <begin position="29"/>
        <end position="194"/>
    </location>
</feature>
<evidence type="ECO:0000313" key="3">
    <source>
        <dbReference type="Proteomes" id="UP000471435"/>
    </source>
</evidence>